<name>A0ABP8KMU9_9MICO</name>
<dbReference type="RefSeq" id="WP_345207758.1">
    <property type="nucleotide sequence ID" value="NZ_BAABGM010000022.1"/>
</dbReference>
<keyword evidence="2" id="KW-1185">Reference proteome</keyword>
<accession>A0ABP8KMU9</accession>
<sequence length="346" mass="37516">MHADLTGLPAAFLTSEAATARLDARRLRTAVARGRVIRVGRGVYGDPSRWPDDPVERHRLVALAAHRAVEDCALSHVSAALVMGLPNPRTPLPRPSVTVDDGIRSRSPGSWMTLFRGELPEGHVEVVDGVRRTIVPRTVADCARHLSLGDGLAIADASVRAGLTTVDDVRAVREFQRRWPGSLGTQAVLALLDPRREGWLESWSAAAFQCMGLPRWVPQVDVHDAHGRFVGRVDGLWPELGVVAEADGRGKYLGDVDPALDRSPAAVAQRVLAAGNREVALRSCGLGVVRWTTEEITRQQLRVAVRWRDEVQRTEPRGIRASLTCTCCQLPVTSCDIGAVFAPSAA</sequence>
<dbReference type="EMBL" id="BAABGM010000022">
    <property type="protein sequence ID" value="GAA4411210.1"/>
    <property type="molecule type" value="Genomic_DNA"/>
</dbReference>
<comment type="caution">
    <text evidence="1">The sequence shown here is derived from an EMBL/GenBank/DDBJ whole genome shotgun (WGS) entry which is preliminary data.</text>
</comment>
<evidence type="ECO:0000313" key="2">
    <source>
        <dbReference type="Proteomes" id="UP001500945"/>
    </source>
</evidence>
<protein>
    <recommendedName>
        <fullName evidence="3">Type IV toxin-antitoxin system AbiEi family antitoxin domain-containing protein</fullName>
    </recommendedName>
</protein>
<proteinExistence type="predicted"/>
<evidence type="ECO:0000313" key="1">
    <source>
        <dbReference type="EMBL" id="GAA4411210.1"/>
    </source>
</evidence>
<evidence type="ECO:0008006" key="3">
    <source>
        <dbReference type="Google" id="ProtNLM"/>
    </source>
</evidence>
<organism evidence="1 2">
    <name type="scientific">Fodinibacter luteus</name>
    <dbReference type="NCBI Taxonomy" id="552064"/>
    <lineage>
        <taxon>Bacteria</taxon>
        <taxon>Bacillati</taxon>
        <taxon>Actinomycetota</taxon>
        <taxon>Actinomycetes</taxon>
        <taxon>Micrococcales</taxon>
        <taxon>Intrasporangiaceae</taxon>
        <taxon>Fodinibacter (ex Wang et al. 2009)</taxon>
    </lineage>
</organism>
<reference evidence="2" key="1">
    <citation type="journal article" date="2019" name="Int. J. Syst. Evol. Microbiol.">
        <title>The Global Catalogue of Microorganisms (GCM) 10K type strain sequencing project: providing services to taxonomists for standard genome sequencing and annotation.</title>
        <authorList>
            <consortium name="The Broad Institute Genomics Platform"/>
            <consortium name="The Broad Institute Genome Sequencing Center for Infectious Disease"/>
            <person name="Wu L."/>
            <person name="Ma J."/>
        </authorList>
    </citation>
    <scope>NUCLEOTIDE SEQUENCE [LARGE SCALE GENOMIC DNA]</scope>
    <source>
        <strain evidence="2">JCM 17809</strain>
    </source>
</reference>
<gene>
    <name evidence="1" type="ORF">GCM10023168_31790</name>
</gene>
<dbReference type="Proteomes" id="UP001500945">
    <property type="component" value="Unassembled WGS sequence"/>
</dbReference>